<dbReference type="Proteomes" id="UP001215598">
    <property type="component" value="Unassembled WGS sequence"/>
</dbReference>
<keyword evidence="1" id="KW-0472">Membrane</keyword>
<reference evidence="2" key="1">
    <citation type="submission" date="2023-03" db="EMBL/GenBank/DDBJ databases">
        <title>Massive genome expansion in bonnet fungi (Mycena s.s.) driven by repeated elements and novel gene families across ecological guilds.</title>
        <authorList>
            <consortium name="Lawrence Berkeley National Laboratory"/>
            <person name="Harder C.B."/>
            <person name="Miyauchi S."/>
            <person name="Viragh M."/>
            <person name="Kuo A."/>
            <person name="Thoen E."/>
            <person name="Andreopoulos B."/>
            <person name="Lu D."/>
            <person name="Skrede I."/>
            <person name="Drula E."/>
            <person name="Henrissat B."/>
            <person name="Morin E."/>
            <person name="Kohler A."/>
            <person name="Barry K."/>
            <person name="LaButti K."/>
            <person name="Morin E."/>
            <person name="Salamov A."/>
            <person name="Lipzen A."/>
            <person name="Mereny Z."/>
            <person name="Hegedus B."/>
            <person name="Baldrian P."/>
            <person name="Stursova M."/>
            <person name="Weitz H."/>
            <person name="Taylor A."/>
            <person name="Grigoriev I.V."/>
            <person name="Nagy L.G."/>
            <person name="Martin F."/>
            <person name="Kauserud H."/>
        </authorList>
    </citation>
    <scope>NUCLEOTIDE SEQUENCE</scope>
    <source>
        <strain evidence="2">CBHHK182m</strain>
    </source>
</reference>
<organism evidence="2 3">
    <name type="scientific">Mycena metata</name>
    <dbReference type="NCBI Taxonomy" id="1033252"/>
    <lineage>
        <taxon>Eukaryota</taxon>
        <taxon>Fungi</taxon>
        <taxon>Dikarya</taxon>
        <taxon>Basidiomycota</taxon>
        <taxon>Agaricomycotina</taxon>
        <taxon>Agaricomycetes</taxon>
        <taxon>Agaricomycetidae</taxon>
        <taxon>Agaricales</taxon>
        <taxon>Marasmiineae</taxon>
        <taxon>Mycenaceae</taxon>
        <taxon>Mycena</taxon>
    </lineage>
</organism>
<proteinExistence type="predicted"/>
<dbReference type="EMBL" id="JARKIB010000383">
    <property type="protein sequence ID" value="KAJ7711893.1"/>
    <property type="molecule type" value="Genomic_DNA"/>
</dbReference>
<sequence>MCSTQGIFPDPKDLPHAVYPATYGPGRGSSPPPPRAYYDSGIPLIPDVLICGPIGRFEYPGFAEIVATLSRGGRDPLVVTRGTIDVSHFRSVPPIQGMQHISRPRTVEMSSLAGWRWLLGCIMYLPVLLFGIIASIIKLLYNLYLVAGWTYRRVLGPSWDQARRIATDFNWISAHSIRIQTIFVPGAAQFTLLTFPGALGFDICFYRLPGLSSAQIKTLLAVMDFTHSPRSLTVSSHCGLDLHAVLAFAQRHP</sequence>
<keyword evidence="3" id="KW-1185">Reference proteome</keyword>
<protein>
    <submittedName>
        <fullName evidence="2">Uncharacterized protein</fullName>
    </submittedName>
</protein>
<keyword evidence="1" id="KW-1133">Transmembrane helix</keyword>
<name>A0AAD7MDE0_9AGAR</name>
<feature type="transmembrane region" description="Helical" evidence="1">
    <location>
        <begin position="117"/>
        <end position="141"/>
    </location>
</feature>
<evidence type="ECO:0000313" key="2">
    <source>
        <dbReference type="EMBL" id="KAJ7711893.1"/>
    </source>
</evidence>
<keyword evidence="1" id="KW-0812">Transmembrane</keyword>
<accession>A0AAD7MDE0</accession>
<gene>
    <name evidence="2" type="ORF">B0H16DRAFT_590594</name>
</gene>
<dbReference type="AlphaFoldDB" id="A0AAD7MDE0"/>
<evidence type="ECO:0000313" key="3">
    <source>
        <dbReference type="Proteomes" id="UP001215598"/>
    </source>
</evidence>
<comment type="caution">
    <text evidence="2">The sequence shown here is derived from an EMBL/GenBank/DDBJ whole genome shotgun (WGS) entry which is preliminary data.</text>
</comment>
<evidence type="ECO:0000256" key="1">
    <source>
        <dbReference type="SAM" id="Phobius"/>
    </source>
</evidence>